<dbReference type="EMBL" id="FOKA01000022">
    <property type="protein sequence ID" value="SFB41275.1"/>
    <property type="molecule type" value="Genomic_DNA"/>
</dbReference>
<dbReference type="Proteomes" id="UP000199012">
    <property type="component" value="Unassembled WGS sequence"/>
</dbReference>
<reference evidence="4" key="1">
    <citation type="submission" date="2016-10" db="EMBL/GenBank/DDBJ databases">
        <authorList>
            <person name="Varghese N."/>
            <person name="Submissions S."/>
        </authorList>
    </citation>
    <scope>NUCLEOTIDE SEQUENCE [LARGE SCALE GENOMIC DNA]</scope>
    <source>
        <strain evidence="4">CGMCC 4.6945</strain>
    </source>
</reference>
<evidence type="ECO:0000256" key="1">
    <source>
        <dbReference type="SAM" id="MobiDB-lite"/>
    </source>
</evidence>
<sequence>MSSDDPVTPVLHVLAGPAPATSAGPGDPDGGPALLLLHAFPLDHRMWTDVAPRVHGAGRVLAVDLPEAGTEAAAAPAGPPSLEAAADGIAAAVRAAGVDRVVVAGLSMGGYVALALLERHADLVAGLALVDTKAAADTGAARAKRLRVAEEAERTGGTEHVLAGVDDLLAEGTRQARPAVVEQVRAWARDQSPRSIAWAQRAMAARPDRTAVLAAWPGPVLVAVGDEDAVTPPAGAGELAAAARDAVLVVVEGAGHLSAVERPDTVADALSDLLARCR</sequence>
<dbReference type="AlphaFoldDB" id="A0A1I1AT74"/>
<organism evidence="3 4">
    <name type="scientific">Cellulomonas marina</name>
    <dbReference type="NCBI Taxonomy" id="988821"/>
    <lineage>
        <taxon>Bacteria</taxon>
        <taxon>Bacillati</taxon>
        <taxon>Actinomycetota</taxon>
        <taxon>Actinomycetes</taxon>
        <taxon>Micrococcales</taxon>
        <taxon>Cellulomonadaceae</taxon>
        <taxon>Cellulomonas</taxon>
    </lineage>
</organism>
<evidence type="ECO:0000313" key="3">
    <source>
        <dbReference type="EMBL" id="SFB41275.1"/>
    </source>
</evidence>
<proteinExistence type="predicted"/>
<dbReference type="RefSeq" id="WP_239078993.1">
    <property type="nucleotide sequence ID" value="NZ_BONM01000029.1"/>
</dbReference>
<dbReference type="InterPro" id="IPR000073">
    <property type="entry name" value="AB_hydrolase_1"/>
</dbReference>
<dbReference type="GO" id="GO:0003824">
    <property type="term" value="F:catalytic activity"/>
    <property type="evidence" value="ECO:0007669"/>
    <property type="project" value="UniProtKB-ARBA"/>
</dbReference>
<evidence type="ECO:0000259" key="2">
    <source>
        <dbReference type="Pfam" id="PF12697"/>
    </source>
</evidence>
<dbReference type="PANTHER" id="PTHR43798:SF29">
    <property type="entry name" value="AB HYDROLASE-1 DOMAIN-CONTAINING PROTEIN"/>
    <property type="match status" value="1"/>
</dbReference>
<dbReference type="Pfam" id="PF12697">
    <property type="entry name" value="Abhydrolase_6"/>
    <property type="match status" value="1"/>
</dbReference>
<name>A0A1I1AT74_9CELL</name>
<feature type="region of interest" description="Disordered" evidence="1">
    <location>
        <begin position="1"/>
        <end position="27"/>
    </location>
</feature>
<dbReference type="SUPFAM" id="SSF53474">
    <property type="entry name" value="alpha/beta-Hydrolases"/>
    <property type="match status" value="1"/>
</dbReference>
<evidence type="ECO:0000313" key="4">
    <source>
        <dbReference type="Proteomes" id="UP000199012"/>
    </source>
</evidence>
<dbReference type="InterPro" id="IPR050266">
    <property type="entry name" value="AB_hydrolase_sf"/>
</dbReference>
<feature type="compositionally biased region" description="Low complexity" evidence="1">
    <location>
        <begin position="14"/>
        <end position="27"/>
    </location>
</feature>
<feature type="domain" description="AB hydrolase-1" evidence="2">
    <location>
        <begin position="34"/>
        <end position="269"/>
    </location>
</feature>
<dbReference type="InterPro" id="IPR029058">
    <property type="entry name" value="AB_hydrolase_fold"/>
</dbReference>
<accession>A0A1I1AT74</accession>
<dbReference type="Gene3D" id="3.40.50.1820">
    <property type="entry name" value="alpha/beta hydrolase"/>
    <property type="match status" value="1"/>
</dbReference>
<dbReference type="STRING" id="988821.SAMN05421867_12243"/>
<keyword evidence="4" id="KW-1185">Reference proteome</keyword>
<gene>
    <name evidence="3" type="ORF">SAMN05421867_12243</name>
</gene>
<dbReference type="PANTHER" id="PTHR43798">
    <property type="entry name" value="MONOACYLGLYCEROL LIPASE"/>
    <property type="match status" value="1"/>
</dbReference>
<protein>
    <submittedName>
        <fullName evidence="3">Pimeloyl-ACP methyl ester carboxylesterase</fullName>
    </submittedName>
</protein>